<accession>A0ABQ6PLB1</accession>
<sequence>MKVDFDLDTVDSLILEMGKTYRMQSVTHPLTREFFMMRPEILLPDFISLEKEEGLDMEGTHGCIYTLKAKKPGKGTLISSIIDLKSGVPAKEKKVTVEVT</sequence>
<dbReference type="Proteomes" id="UP001338309">
    <property type="component" value="Unassembled WGS sequence"/>
</dbReference>
<evidence type="ECO:0000313" key="1">
    <source>
        <dbReference type="EMBL" id="GMQ28411.1"/>
    </source>
</evidence>
<name>A0ABQ6PLB1_9BACT</name>
<comment type="caution">
    <text evidence="1">The sequence shown here is derived from an EMBL/GenBank/DDBJ whole genome shotgun (WGS) entry which is preliminary data.</text>
</comment>
<protein>
    <submittedName>
        <fullName evidence="1">Uncharacterized protein</fullName>
    </submittedName>
</protein>
<dbReference type="EMBL" id="BTPD01000003">
    <property type="protein sequence ID" value="GMQ28411.1"/>
    <property type="molecule type" value="Genomic_DNA"/>
</dbReference>
<gene>
    <name evidence="1" type="ORF">Aconfl_10540</name>
</gene>
<evidence type="ECO:0000313" key="2">
    <source>
        <dbReference type="Proteomes" id="UP001338309"/>
    </source>
</evidence>
<keyword evidence="2" id="KW-1185">Reference proteome</keyword>
<reference evidence="1 2" key="1">
    <citation type="submission" date="2023-08" db="EMBL/GenBank/DDBJ databases">
        <title>Draft genome sequence of Algoriphagus confluentis.</title>
        <authorList>
            <person name="Takatani N."/>
            <person name="Hosokawa M."/>
            <person name="Sawabe T."/>
        </authorList>
    </citation>
    <scope>NUCLEOTIDE SEQUENCE [LARGE SCALE GENOMIC DNA]</scope>
    <source>
        <strain evidence="1 2">NBRC 111222</strain>
    </source>
</reference>
<proteinExistence type="predicted"/>
<dbReference type="RefSeq" id="WP_338223166.1">
    <property type="nucleotide sequence ID" value="NZ_BTPD01000003.1"/>
</dbReference>
<organism evidence="1 2">
    <name type="scientific">Algoriphagus confluentis</name>
    <dbReference type="NCBI Taxonomy" id="1697556"/>
    <lineage>
        <taxon>Bacteria</taxon>
        <taxon>Pseudomonadati</taxon>
        <taxon>Bacteroidota</taxon>
        <taxon>Cytophagia</taxon>
        <taxon>Cytophagales</taxon>
        <taxon>Cyclobacteriaceae</taxon>
        <taxon>Algoriphagus</taxon>
    </lineage>
</organism>